<feature type="compositionally biased region" description="Basic residues" evidence="1">
    <location>
        <begin position="75"/>
        <end position="96"/>
    </location>
</feature>
<organism evidence="2 3">
    <name type="scientific">Edwardsiella ictaluri</name>
    <dbReference type="NCBI Taxonomy" id="67780"/>
    <lineage>
        <taxon>Bacteria</taxon>
        <taxon>Pseudomonadati</taxon>
        <taxon>Pseudomonadota</taxon>
        <taxon>Gammaproteobacteria</taxon>
        <taxon>Enterobacterales</taxon>
        <taxon>Hafniaceae</taxon>
        <taxon>Edwardsiella</taxon>
    </lineage>
</organism>
<gene>
    <name evidence="2" type="ORF">MAY91_13935</name>
</gene>
<keyword evidence="3" id="KW-1185">Reference proteome</keyword>
<protein>
    <submittedName>
        <fullName evidence="2">Uncharacterized protein</fullName>
    </submittedName>
</protein>
<accession>A0ABY8GF12</accession>
<name>A0ABY8GF12_EDWIC</name>
<dbReference type="EMBL" id="CP092014">
    <property type="protein sequence ID" value="WFN95927.1"/>
    <property type="molecule type" value="Genomic_DNA"/>
</dbReference>
<feature type="compositionally biased region" description="Low complexity" evidence="1">
    <location>
        <begin position="9"/>
        <end position="26"/>
    </location>
</feature>
<reference evidence="2 3" key="1">
    <citation type="submission" date="2022-02" db="EMBL/GenBank/DDBJ databases">
        <title>Phenotypic, genotypic and serological characterization of Edwardsiella ictaluri from catfish and ornamental fish species.</title>
        <authorList>
            <person name="Rose D."/>
            <person name="Tekedar H.C."/>
            <person name="Waldbieser G.C."/>
            <person name="Aarattuthodi S."/>
            <person name="Griffin M.J."/>
        </authorList>
    </citation>
    <scope>NUCLEOTIDE SEQUENCE [LARGE SCALE GENOMIC DNA]</scope>
    <source>
        <strain evidence="2 3">13 TAL-140 K3</strain>
    </source>
</reference>
<proteinExistence type="predicted"/>
<evidence type="ECO:0000313" key="3">
    <source>
        <dbReference type="Proteomes" id="UP001222680"/>
    </source>
</evidence>
<dbReference type="Proteomes" id="UP001222680">
    <property type="component" value="Chromosome"/>
</dbReference>
<evidence type="ECO:0000313" key="2">
    <source>
        <dbReference type="EMBL" id="WFN95927.1"/>
    </source>
</evidence>
<feature type="region of interest" description="Disordered" evidence="1">
    <location>
        <begin position="1"/>
        <end position="96"/>
    </location>
</feature>
<sequence>MGPSPVPAPAAHAAGGPPAAAQGGAARVSKYLDPVAMAQATEQPAAGGVNRHRQAGADTRLPPLSSPRWNLRGLQHNRRDRRRHGSTNKTGHPKVA</sequence>
<evidence type="ECO:0000256" key="1">
    <source>
        <dbReference type="SAM" id="MobiDB-lite"/>
    </source>
</evidence>